<sequence>MKLSAVAPLLALPGTLGLAIRDNTAQITFTGAADAQFTQDFPADGSIVKITNPLSISHISSNSPDIACTFNGIDHSATTVIGVATVDVGPPQTQIQGSCTAGSTPPSPPIESAPSGDQVMITFIGAANAQFSRVFSLDGAAMEIGDPLSISHVMSNTEGVKCTFNGVDNSVTVVEGAQTVDVGPPQTQISGSCVAG</sequence>
<keyword evidence="1" id="KW-0732">Signal</keyword>
<accession>A0A1L9PPN9</accession>
<dbReference type="VEuPathDB" id="FungiDB:ASPVEDRAFT_30003"/>
<feature type="signal peptide" evidence="1">
    <location>
        <begin position="1"/>
        <end position="17"/>
    </location>
</feature>
<name>A0A1L9PPN9_ASPVE</name>
<keyword evidence="3" id="KW-1185">Reference proteome</keyword>
<dbReference type="AlphaFoldDB" id="A0A1L9PPN9"/>
<protein>
    <recommendedName>
        <fullName evidence="4">Ubiquitin 3 binding protein But2 C-terminal domain-containing protein</fullName>
    </recommendedName>
</protein>
<gene>
    <name evidence="2" type="ORF">ASPVEDRAFT_30003</name>
</gene>
<organism evidence="2 3">
    <name type="scientific">Aspergillus versicolor CBS 583.65</name>
    <dbReference type="NCBI Taxonomy" id="1036611"/>
    <lineage>
        <taxon>Eukaryota</taxon>
        <taxon>Fungi</taxon>
        <taxon>Dikarya</taxon>
        <taxon>Ascomycota</taxon>
        <taxon>Pezizomycotina</taxon>
        <taxon>Eurotiomycetes</taxon>
        <taxon>Eurotiomycetidae</taxon>
        <taxon>Eurotiales</taxon>
        <taxon>Aspergillaceae</taxon>
        <taxon>Aspergillus</taxon>
        <taxon>Aspergillus subgen. Nidulantes</taxon>
    </lineage>
</organism>
<dbReference type="RefSeq" id="XP_040669251.1">
    <property type="nucleotide sequence ID" value="XM_040810300.1"/>
</dbReference>
<dbReference type="EMBL" id="KV878130">
    <property type="protein sequence ID" value="OJJ03489.1"/>
    <property type="molecule type" value="Genomic_DNA"/>
</dbReference>
<reference evidence="3" key="1">
    <citation type="journal article" date="2017" name="Genome Biol.">
        <title>Comparative genomics reveals high biological diversity and specific adaptations in the industrially and medically important fungal genus Aspergillus.</title>
        <authorList>
            <person name="de Vries R.P."/>
            <person name="Riley R."/>
            <person name="Wiebenga A."/>
            <person name="Aguilar-Osorio G."/>
            <person name="Amillis S."/>
            <person name="Uchima C.A."/>
            <person name="Anderluh G."/>
            <person name="Asadollahi M."/>
            <person name="Askin M."/>
            <person name="Barry K."/>
            <person name="Battaglia E."/>
            <person name="Bayram O."/>
            <person name="Benocci T."/>
            <person name="Braus-Stromeyer S.A."/>
            <person name="Caldana C."/>
            <person name="Canovas D."/>
            <person name="Cerqueira G.C."/>
            <person name="Chen F."/>
            <person name="Chen W."/>
            <person name="Choi C."/>
            <person name="Clum A."/>
            <person name="Dos Santos R.A."/>
            <person name="Damasio A.R."/>
            <person name="Diallinas G."/>
            <person name="Emri T."/>
            <person name="Fekete E."/>
            <person name="Flipphi M."/>
            <person name="Freyberg S."/>
            <person name="Gallo A."/>
            <person name="Gournas C."/>
            <person name="Habgood R."/>
            <person name="Hainaut M."/>
            <person name="Harispe M.L."/>
            <person name="Henrissat B."/>
            <person name="Hilden K.S."/>
            <person name="Hope R."/>
            <person name="Hossain A."/>
            <person name="Karabika E."/>
            <person name="Karaffa L."/>
            <person name="Karanyi Z."/>
            <person name="Krasevec N."/>
            <person name="Kuo A."/>
            <person name="Kusch H."/>
            <person name="LaButti K."/>
            <person name="Lagendijk E.L."/>
            <person name="Lapidus A."/>
            <person name="Levasseur A."/>
            <person name="Lindquist E."/>
            <person name="Lipzen A."/>
            <person name="Logrieco A.F."/>
            <person name="MacCabe A."/>
            <person name="Maekelae M.R."/>
            <person name="Malavazi I."/>
            <person name="Melin P."/>
            <person name="Meyer V."/>
            <person name="Mielnichuk N."/>
            <person name="Miskei M."/>
            <person name="Molnar A.P."/>
            <person name="Mule G."/>
            <person name="Ngan C.Y."/>
            <person name="Orejas M."/>
            <person name="Orosz E."/>
            <person name="Ouedraogo J.P."/>
            <person name="Overkamp K.M."/>
            <person name="Park H.-S."/>
            <person name="Perrone G."/>
            <person name="Piumi F."/>
            <person name="Punt P.J."/>
            <person name="Ram A.F."/>
            <person name="Ramon A."/>
            <person name="Rauscher S."/>
            <person name="Record E."/>
            <person name="Riano-Pachon D.M."/>
            <person name="Robert V."/>
            <person name="Roehrig J."/>
            <person name="Ruller R."/>
            <person name="Salamov A."/>
            <person name="Salih N.S."/>
            <person name="Samson R.A."/>
            <person name="Sandor E."/>
            <person name="Sanguinetti M."/>
            <person name="Schuetze T."/>
            <person name="Sepcic K."/>
            <person name="Shelest E."/>
            <person name="Sherlock G."/>
            <person name="Sophianopoulou V."/>
            <person name="Squina F.M."/>
            <person name="Sun H."/>
            <person name="Susca A."/>
            <person name="Todd R.B."/>
            <person name="Tsang A."/>
            <person name="Unkles S.E."/>
            <person name="van de Wiele N."/>
            <person name="van Rossen-Uffink D."/>
            <person name="Oliveira J.V."/>
            <person name="Vesth T.C."/>
            <person name="Visser J."/>
            <person name="Yu J.-H."/>
            <person name="Zhou M."/>
            <person name="Andersen M.R."/>
            <person name="Archer D.B."/>
            <person name="Baker S.E."/>
            <person name="Benoit I."/>
            <person name="Brakhage A.A."/>
            <person name="Braus G.H."/>
            <person name="Fischer R."/>
            <person name="Frisvad J.C."/>
            <person name="Goldman G.H."/>
            <person name="Houbraken J."/>
            <person name="Oakley B."/>
            <person name="Pocsi I."/>
            <person name="Scazzocchio C."/>
            <person name="Seiboth B."/>
            <person name="vanKuyk P.A."/>
            <person name="Wortman J."/>
            <person name="Dyer P.S."/>
            <person name="Grigoriev I.V."/>
        </authorList>
    </citation>
    <scope>NUCLEOTIDE SEQUENCE [LARGE SCALE GENOMIC DNA]</scope>
    <source>
        <strain evidence="3">CBS 583.65</strain>
    </source>
</reference>
<evidence type="ECO:0000313" key="2">
    <source>
        <dbReference type="EMBL" id="OJJ03489.1"/>
    </source>
</evidence>
<dbReference type="OrthoDB" id="4509278at2759"/>
<evidence type="ECO:0008006" key="4">
    <source>
        <dbReference type="Google" id="ProtNLM"/>
    </source>
</evidence>
<dbReference type="Proteomes" id="UP000184073">
    <property type="component" value="Unassembled WGS sequence"/>
</dbReference>
<proteinExistence type="predicted"/>
<dbReference type="GeneID" id="63725811"/>
<evidence type="ECO:0000256" key="1">
    <source>
        <dbReference type="SAM" id="SignalP"/>
    </source>
</evidence>
<feature type="chain" id="PRO_5012521652" description="Ubiquitin 3 binding protein But2 C-terminal domain-containing protein" evidence="1">
    <location>
        <begin position="18"/>
        <end position="196"/>
    </location>
</feature>
<evidence type="ECO:0000313" key="3">
    <source>
        <dbReference type="Proteomes" id="UP000184073"/>
    </source>
</evidence>